<dbReference type="RefSeq" id="WP_099150941.1">
    <property type="nucleotide sequence ID" value="NZ_PDUD01000020.1"/>
</dbReference>
<reference evidence="2 3" key="1">
    <citation type="submission" date="2017-10" db="EMBL/GenBank/DDBJ databases">
        <title>The draft genome sequence of Lewinella nigricans NBRC 102662.</title>
        <authorList>
            <person name="Wang K."/>
        </authorList>
    </citation>
    <scope>NUCLEOTIDE SEQUENCE [LARGE SCALE GENOMIC DNA]</scope>
    <source>
        <strain evidence="2 3">NBRC 102662</strain>
    </source>
</reference>
<evidence type="ECO:0000313" key="3">
    <source>
        <dbReference type="Proteomes" id="UP000223913"/>
    </source>
</evidence>
<evidence type="ECO:0000259" key="1">
    <source>
        <dbReference type="PROSITE" id="PS51766"/>
    </source>
</evidence>
<gene>
    <name evidence="2" type="ORF">CRP01_15385</name>
</gene>
<organism evidence="2 3">
    <name type="scientific">Flavilitoribacter nigricans (strain ATCC 23147 / DSM 23189 / NBRC 102662 / NCIMB 1420 / SS-2)</name>
    <name type="common">Lewinella nigricans</name>
    <dbReference type="NCBI Taxonomy" id="1122177"/>
    <lineage>
        <taxon>Bacteria</taxon>
        <taxon>Pseudomonadati</taxon>
        <taxon>Bacteroidota</taxon>
        <taxon>Saprospiria</taxon>
        <taxon>Saprospirales</taxon>
        <taxon>Lewinellaceae</taxon>
        <taxon>Flavilitoribacter</taxon>
    </lineage>
</organism>
<dbReference type="EMBL" id="PDUD01000020">
    <property type="protein sequence ID" value="PHN05851.1"/>
    <property type="molecule type" value="Genomic_DNA"/>
</dbReference>
<feature type="domain" description="Dockerin" evidence="1">
    <location>
        <begin position="833"/>
        <end position="902"/>
    </location>
</feature>
<sequence>MCLIPFGSTAAKNRSQKLISSFLLSATVLSTFTSFKTVEVPATGAFEPSCRGAVNITLNPNLCYAHIKPTNLLLGDFNPEEYTVELFAPSGLSLGDTIPGIYAGQTIDAEVRHNLSNFSCSSQISVYDLSPPVLQLPDDAVLACTEQPDPSLTGTATASDCTPVTVNYTDEWTETLCGNPKVEILRIWTATDEQGFTAVDTQHIDIVRATAQDMRFPTDMEFTCTEYRNDPLIIEASKDRAGIPSLVDNPRCGLIYTHQDRRIALCGDPENSFVILREWTVLDACGNQVFTVDGAGNGNVQLIRVIDQTAPVIEPIIQDLPATLRPEDNGLAKCSAVGFIPAPNVFDECNEVTIRIFSAVGELEYVNGVDGSEGGYIPFPGLTLGGPHQIYYEVEDACGNKSEISALVRVVDTDVPILLCDQRVTVSLSLNGVGRLEPFMIDEGTRDNCCLDKMEIKWVDEPIISFRERIDIYCQTEPRQAILRAWDCNGNFNDCTTTVVTHDPLPAQIVSVPPEVIEVDCGTDRNIFASAQYQAPVFQDNCPQNIQYLVRDSTNACGTSDLYREWALQDHPDHAVLRVSQLVRFIDEEAPTISFDPASPACDTDGDCLGEVSYPIIVADNCSDVLNISHRFSQDGGAFVNDTFGQIVLGPDGFTLEGDYPIGEHEIYVTVTDPCGNTTNGRYPLVVVGCTPPELLCGEELEFYIGEDQQLVLSPEDFIASVSDACDDFSLTFADTGLSERIFDCDSLGVREVSIWATDVNNNRSKCTVSFVIASEGIGCQPLGRLEGRIVNQADQGIALVQVSLNGPDTLRTVTGTDGRYLFEGVPLDTDYELEVRKNINPGNGVSVLDIIRMSRHILGLNYLTDPYLVIAADVNNSGNVSTLDIIAARRVILGLSDQFADNPDSWRFIPADFEFEDPERPLQERIPRSINFKLLFEETNIDFLGIKFGDVNYSADPLK</sequence>
<dbReference type="PROSITE" id="PS51766">
    <property type="entry name" value="DOCKERIN"/>
    <property type="match status" value="1"/>
</dbReference>
<dbReference type="SUPFAM" id="SSF63446">
    <property type="entry name" value="Type I dockerin domain"/>
    <property type="match status" value="1"/>
</dbReference>
<dbReference type="InterPro" id="IPR036439">
    <property type="entry name" value="Dockerin_dom_sf"/>
</dbReference>
<dbReference type="CDD" id="cd14252">
    <property type="entry name" value="Dockerin_like"/>
    <property type="match status" value="1"/>
</dbReference>
<name>A0A2D0NBH1_FLAN2</name>
<dbReference type="OrthoDB" id="599464at2"/>
<comment type="caution">
    <text evidence="2">The sequence shown here is derived from an EMBL/GenBank/DDBJ whole genome shotgun (WGS) entry which is preliminary data.</text>
</comment>
<dbReference type="Proteomes" id="UP000223913">
    <property type="component" value="Unassembled WGS sequence"/>
</dbReference>
<dbReference type="AlphaFoldDB" id="A0A2D0NBH1"/>
<dbReference type="InterPro" id="IPR016134">
    <property type="entry name" value="Dockerin_dom"/>
</dbReference>
<dbReference type="PROSITE" id="PS00018">
    <property type="entry name" value="EF_HAND_1"/>
    <property type="match status" value="1"/>
</dbReference>
<dbReference type="InterPro" id="IPR018247">
    <property type="entry name" value="EF_Hand_1_Ca_BS"/>
</dbReference>
<accession>A0A2D0NBH1</accession>
<dbReference type="Gene3D" id="1.10.1330.10">
    <property type="entry name" value="Dockerin domain"/>
    <property type="match status" value="1"/>
</dbReference>
<protein>
    <recommendedName>
        <fullName evidence="1">Dockerin domain-containing protein</fullName>
    </recommendedName>
</protein>
<keyword evidence="3" id="KW-1185">Reference proteome</keyword>
<evidence type="ECO:0000313" key="2">
    <source>
        <dbReference type="EMBL" id="PHN05851.1"/>
    </source>
</evidence>
<proteinExistence type="predicted"/>
<dbReference type="GO" id="GO:0000272">
    <property type="term" value="P:polysaccharide catabolic process"/>
    <property type="evidence" value="ECO:0007669"/>
    <property type="project" value="InterPro"/>
</dbReference>